<accession>A0AAD6WQF9</accession>
<feature type="non-terminal residue" evidence="1">
    <location>
        <position position="112"/>
    </location>
</feature>
<feature type="non-terminal residue" evidence="1">
    <location>
        <position position="1"/>
    </location>
</feature>
<dbReference type="Proteomes" id="UP001218188">
    <property type="component" value="Unassembled WGS sequence"/>
</dbReference>
<sequence>STELIPYLNPDKYDCWCVATTLHHLESGRQKASCSNVVAQGTVSVLIPETGKIELASVLELDPHGTSDTFAMLEAPSDGLSVWRGDFLFVRPEGKTNGSPVVTRVPRVGEVE</sequence>
<dbReference type="EMBL" id="JARJCM010000234">
    <property type="protein sequence ID" value="KAJ7021382.1"/>
    <property type="molecule type" value="Genomic_DNA"/>
</dbReference>
<keyword evidence="2" id="KW-1185">Reference proteome</keyword>
<comment type="caution">
    <text evidence="1">The sequence shown here is derived from an EMBL/GenBank/DDBJ whole genome shotgun (WGS) entry which is preliminary data.</text>
</comment>
<gene>
    <name evidence="1" type="ORF">C8F04DRAFT_930556</name>
</gene>
<evidence type="ECO:0000313" key="1">
    <source>
        <dbReference type="EMBL" id="KAJ7021382.1"/>
    </source>
</evidence>
<organism evidence="1 2">
    <name type="scientific">Mycena alexandri</name>
    <dbReference type="NCBI Taxonomy" id="1745969"/>
    <lineage>
        <taxon>Eukaryota</taxon>
        <taxon>Fungi</taxon>
        <taxon>Dikarya</taxon>
        <taxon>Basidiomycota</taxon>
        <taxon>Agaricomycotina</taxon>
        <taxon>Agaricomycetes</taxon>
        <taxon>Agaricomycetidae</taxon>
        <taxon>Agaricales</taxon>
        <taxon>Marasmiineae</taxon>
        <taxon>Mycenaceae</taxon>
        <taxon>Mycena</taxon>
    </lineage>
</organism>
<evidence type="ECO:0000313" key="2">
    <source>
        <dbReference type="Proteomes" id="UP001218188"/>
    </source>
</evidence>
<proteinExistence type="predicted"/>
<dbReference type="AlphaFoldDB" id="A0AAD6WQF9"/>
<reference evidence="1" key="1">
    <citation type="submission" date="2023-03" db="EMBL/GenBank/DDBJ databases">
        <title>Massive genome expansion in bonnet fungi (Mycena s.s.) driven by repeated elements and novel gene families across ecological guilds.</title>
        <authorList>
            <consortium name="Lawrence Berkeley National Laboratory"/>
            <person name="Harder C.B."/>
            <person name="Miyauchi S."/>
            <person name="Viragh M."/>
            <person name="Kuo A."/>
            <person name="Thoen E."/>
            <person name="Andreopoulos B."/>
            <person name="Lu D."/>
            <person name="Skrede I."/>
            <person name="Drula E."/>
            <person name="Henrissat B."/>
            <person name="Morin E."/>
            <person name="Kohler A."/>
            <person name="Barry K."/>
            <person name="LaButti K."/>
            <person name="Morin E."/>
            <person name="Salamov A."/>
            <person name="Lipzen A."/>
            <person name="Mereny Z."/>
            <person name="Hegedus B."/>
            <person name="Baldrian P."/>
            <person name="Stursova M."/>
            <person name="Weitz H."/>
            <person name="Taylor A."/>
            <person name="Grigoriev I.V."/>
            <person name="Nagy L.G."/>
            <person name="Martin F."/>
            <person name="Kauserud H."/>
        </authorList>
    </citation>
    <scope>NUCLEOTIDE SEQUENCE</scope>
    <source>
        <strain evidence="1">CBHHK200</strain>
    </source>
</reference>
<protein>
    <submittedName>
        <fullName evidence="1">Uncharacterized protein</fullName>
    </submittedName>
</protein>
<name>A0AAD6WQF9_9AGAR</name>